<proteinExistence type="predicted"/>
<accession>A0A8J5RH06</accession>
<name>A0A8J5RH06_ZIZPA</name>
<dbReference type="AlphaFoldDB" id="A0A8J5RH06"/>
<protein>
    <submittedName>
        <fullName evidence="1">Uncharacterized protein</fullName>
    </submittedName>
</protein>
<comment type="caution">
    <text evidence="1">The sequence shown here is derived from an EMBL/GenBank/DDBJ whole genome shotgun (WGS) entry which is preliminary data.</text>
</comment>
<keyword evidence="2" id="KW-1185">Reference proteome</keyword>
<organism evidence="1 2">
    <name type="scientific">Zizania palustris</name>
    <name type="common">Northern wild rice</name>
    <dbReference type="NCBI Taxonomy" id="103762"/>
    <lineage>
        <taxon>Eukaryota</taxon>
        <taxon>Viridiplantae</taxon>
        <taxon>Streptophyta</taxon>
        <taxon>Embryophyta</taxon>
        <taxon>Tracheophyta</taxon>
        <taxon>Spermatophyta</taxon>
        <taxon>Magnoliopsida</taxon>
        <taxon>Liliopsida</taxon>
        <taxon>Poales</taxon>
        <taxon>Poaceae</taxon>
        <taxon>BOP clade</taxon>
        <taxon>Oryzoideae</taxon>
        <taxon>Oryzeae</taxon>
        <taxon>Zizaniinae</taxon>
        <taxon>Zizania</taxon>
    </lineage>
</organism>
<gene>
    <name evidence="1" type="ORF">GUJ93_ZPchr0002g23779</name>
</gene>
<dbReference type="Proteomes" id="UP000729402">
    <property type="component" value="Unassembled WGS sequence"/>
</dbReference>
<reference evidence="1" key="1">
    <citation type="journal article" date="2021" name="bioRxiv">
        <title>Whole Genome Assembly and Annotation of Northern Wild Rice, Zizania palustris L., Supports a Whole Genome Duplication in the Zizania Genus.</title>
        <authorList>
            <person name="Haas M."/>
            <person name="Kono T."/>
            <person name="Macchietto M."/>
            <person name="Millas R."/>
            <person name="McGilp L."/>
            <person name="Shao M."/>
            <person name="Duquette J."/>
            <person name="Hirsch C.N."/>
            <person name="Kimball J."/>
        </authorList>
    </citation>
    <scope>NUCLEOTIDE SEQUENCE</scope>
    <source>
        <tissue evidence="1">Fresh leaf tissue</tissue>
    </source>
</reference>
<evidence type="ECO:0000313" key="2">
    <source>
        <dbReference type="Proteomes" id="UP000729402"/>
    </source>
</evidence>
<evidence type="ECO:0000313" key="1">
    <source>
        <dbReference type="EMBL" id="KAG8059360.1"/>
    </source>
</evidence>
<reference evidence="1" key="2">
    <citation type="submission" date="2021-02" db="EMBL/GenBank/DDBJ databases">
        <authorList>
            <person name="Kimball J.A."/>
            <person name="Haas M.W."/>
            <person name="Macchietto M."/>
            <person name="Kono T."/>
            <person name="Duquette J."/>
            <person name="Shao M."/>
        </authorList>
    </citation>
    <scope>NUCLEOTIDE SEQUENCE</scope>
    <source>
        <tissue evidence="1">Fresh leaf tissue</tissue>
    </source>
</reference>
<dbReference type="EMBL" id="JAAALK010000287">
    <property type="protein sequence ID" value="KAG8059360.1"/>
    <property type="molecule type" value="Genomic_DNA"/>
</dbReference>
<sequence>MQHLLKEASCHKTNCSTVGLCRLYYGMHLHTCTVRPSPNKTEIHLTYHVGALDCETHLIIFTQQSHREMKYSKFVPLDFFFYMHQVNLPLWACKAFAIGVQCLVTLVSTTDGHEHFGHIPLWSCSQLCTS</sequence>